<keyword evidence="1" id="KW-0175">Coiled coil</keyword>
<reference evidence="3 4" key="1">
    <citation type="journal article" date="2024" name="J Genomics">
        <title>Draft genome sequencing and assembly of Favolaschia claudopus CIRM-BRFM 2984 isolated from oak limbs.</title>
        <authorList>
            <person name="Navarro D."/>
            <person name="Drula E."/>
            <person name="Chaduli D."/>
            <person name="Cazenave R."/>
            <person name="Ahrendt S."/>
            <person name="Wang J."/>
            <person name="Lipzen A."/>
            <person name="Daum C."/>
            <person name="Barry K."/>
            <person name="Grigoriev I.V."/>
            <person name="Favel A."/>
            <person name="Rosso M.N."/>
            <person name="Martin F."/>
        </authorList>
    </citation>
    <scope>NUCLEOTIDE SEQUENCE [LARGE SCALE GENOMIC DNA]</scope>
    <source>
        <strain evidence="3 4">CIRM-BRFM 2984</strain>
    </source>
</reference>
<feature type="region of interest" description="Disordered" evidence="2">
    <location>
        <begin position="37"/>
        <end position="83"/>
    </location>
</feature>
<gene>
    <name evidence="3" type="ORF">R3P38DRAFT_3239505</name>
</gene>
<organism evidence="3 4">
    <name type="scientific">Favolaschia claudopus</name>
    <dbReference type="NCBI Taxonomy" id="2862362"/>
    <lineage>
        <taxon>Eukaryota</taxon>
        <taxon>Fungi</taxon>
        <taxon>Dikarya</taxon>
        <taxon>Basidiomycota</taxon>
        <taxon>Agaricomycotina</taxon>
        <taxon>Agaricomycetes</taxon>
        <taxon>Agaricomycetidae</taxon>
        <taxon>Agaricales</taxon>
        <taxon>Marasmiineae</taxon>
        <taxon>Mycenaceae</taxon>
        <taxon>Favolaschia</taxon>
    </lineage>
</organism>
<proteinExistence type="predicted"/>
<comment type="caution">
    <text evidence="3">The sequence shown here is derived from an EMBL/GenBank/DDBJ whole genome shotgun (WGS) entry which is preliminary data.</text>
</comment>
<evidence type="ECO:0000256" key="2">
    <source>
        <dbReference type="SAM" id="MobiDB-lite"/>
    </source>
</evidence>
<evidence type="ECO:0000313" key="3">
    <source>
        <dbReference type="EMBL" id="KAK6974423.1"/>
    </source>
</evidence>
<evidence type="ECO:0000313" key="4">
    <source>
        <dbReference type="Proteomes" id="UP001362999"/>
    </source>
</evidence>
<evidence type="ECO:0000256" key="1">
    <source>
        <dbReference type="SAM" id="Coils"/>
    </source>
</evidence>
<name>A0AAV9Z8R8_9AGAR</name>
<dbReference type="EMBL" id="JAWWNJ010000184">
    <property type="protein sequence ID" value="KAK6974423.1"/>
    <property type="molecule type" value="Genomic_DNA"/>
</dbReference>
<accession>A0AAV9Z8R8</accession>
<feature type="coiled-coil region" evidence="1">
    <location>
        <begin position="171"/>
        <end position="199"/>
    </location>
</feature>
<keyword evidence="4" id="KW-1185">Reference proteome</keyword>
<protein>
    <submittedName>
        <fullName evidence="3">Uncharacterized protein</fullName>
    </submittedName>
</protein>
<feature type="compositionally biased region" description="Polar residues" evidence="2">
    <location>
        <begin position="49"/>
        <end position="62"/>
    </location>
</feature>
<dbReference type="Proteomes" id="UP001362999">
    <property type="component" value="Unassembled WGS sequence"/>
</dbReference>
<dbReference type="AlphaFoldDB" id="A0AAV9Z8R8"/>
<sequence length="296" mass="33065">MCPHLRSADNFFGNPPRTIAPCGECCDLCSGRGPFPAQSDQPLLPSTPPAVSSNSTPASTPNKHGKRPRITRDGGADQAGPKFRTGAHLASCKSAIERWSFRVIKRDYTDGPFTADMLVGSTLITYLAHNRFRSLDELRTALGKSTRSWALVEMYGQEVLDLLVRLDGELKAERQHAVQEKENERRRREEERAMVLEQRRIELEAPGVWARRQLRENARAAKQQKAIDEFIAKLNGPRKAGKPHRPSDGFLEYITNNPHLLTPSGTDRWATYPPHVPLATTDLNQPPLFLGNISLS</sequence>